<organism evidence="2 3">
    <name type="scientific">Hymenolepis diminuta</name>
    <name type="common">Rat tapeworm</name>
    <dbReference type="NCBI Taxonomy" id="6216"/>
    <lineage>
        <taxon>Eukaryota</taxon>
        <taxon>Metazoa</taxon>
        <taxon>Spiralia</taxon>
        <taxon>Lophotrochozoa</taxon>
        <taxon>Platyhelminthes</taxon>
        <taxon>Cestoda</taxon>
        <taxon>Eucestoda</taxon>
        <taxon>Cyclophyllidea</taxon>
        <taxon>Hymenolepididae</taxon>
        <taxon>Hymenolepis</taxon>
    </lineage>
</organism>
<feature type="domain" description="Dynein heavy chain ATP-binding dynein motor region" evidence="1">
    <location>
        <begin position="2"/>
        <end position="58"/>
    </location>
</feature>
<dbReference type="InterPro" id="IPR027417">
    <property type="entry name" value="P-loop_NTPase"/>
</dbReference>
<dbReference type="InterPro" id="IPR026983">
    <property type="entry name" value="DHC"/>
</dbReference>
<accession>A0A564XYU4</accession>
<dbReference type="AlphaFoldDB" id="A0A564XYU4"/>
<dbReference type="GO" id="GO:0007018">
    <property type="term" value="P:microtubule-based movement"/>
    <property type="evidence" value="ECO:0007669"/>
    <property type="project" value="InterPro"/>
</dbReference>
<dbReference type="GO" id="GO:0051959">
    <property type="term" value="F:dynein light intermediate chain binding"/>
    <property type="evidence" value="ECO:0007669"/>
    <property type="project" value="InterPro"/>
</dbReference>
<dbReference type="PANTHER" id="PTHR22878">
    <property type="entry name" value="DYNEIN HEAVY CHAIN 6, AXONEMAL-LIKE-RELATED"/>
    <property type="match status" value="1"/>
</dbReference>
<dbReference type="GO" id="GO:0030286">
    <property type="term" value="C:dynein complex"/>
    <property type="evidence" value="ECO:0007669"/>
    <property type="project" value="InterPro"/>
</dbReference>
<evidence type="ECO:0000259" key="1">
    <source>
        <dbReference type="Pfam" id="PF12781"/>
    </source>
</evidence>
<gene>
    <name evidence="2" type="ORF">WMSIL1_LOCUS1288</name>
</gene>
<dbReference type="GO" id="GO:0045505">
    <property type="term" value="F:dynein intermediate chain binding"/>
    <property type="evidence" value="ECO:0007669"/>
    <property type="project" value="InterPro"/>
</dbReference>
<dbReference type="EMBL" id="CABIJS010000032">
    <property type="protein sequence ID" value="VUZ40197.1"/>
    <property type="molecule type" value="Genomic_DNA"/>
</dbReference>
<reference evidence="2 3" key="1">
    <citation type="submission" date="2019-07" db="EMBL/GenBank/DDBJ databases">
        <authorList>
            <person name="Jastrzebski P J."/>
            <person name="Paukszto L."/>
            <person name="Jastrzebski P J."/>
        </authorList>
    </citation>
    <scope>NUCLEOTIDE SEQUENCE [LARGE SCALE GENOMIC DNA]</scope>
    <source>
        <strain evidence="2 3">WMS-il1</strain>
    </source>
</reference>
<name>A0A564XYU4_HYMDI</name>
<protein>
    <recommendedName>
        <fullName evidence="1">Dynein heavy chain ATP-binding dynein motor region domain-containing protein</fullName>
    </recommendedName>
</protein>
<dbReference type="InterPro" id="IPR035706">
    <property type="entry name" value="AAA_9"/>
</dbReference>
<dbReference type="Pfam" id="PF12781">
    <property type="entry name" value="AAA_9"/>
    <property type="match status" value="1"/>
</dbReference>
<evidence type="ECO:0000313" key="3">
    <source>
        <dbReference type="Proteomes" id="UP000321570"/>
    </source>
</evidence>
<feature type="non-terminal residue" evidence="2">
    <location>
        <position position="58"/>
    </location>
</feature>
<evidence type="ECO:0000313" key="2">
    <source>
        <dbReference type="EMBL" id="VUZ40197.1"/>
    </source>
</evidence>
<keyword evidence="3" id="KW-1185">Reference proteome</keyword>
<dbReference type="Gene3D" id="3.40.50.300">
    <property type="entry name" value="P-loop containing nucleotide triphosphate hydrolases"/>
    <property type="match status" value="1"/>
</dbReference>
<proteinExistence type="predicted"/>
<sequence>MNDPQFPRTLENCIRFGVAIMFTGVEEDIDPLMDNVIDRDIRKDRDREIVMLGDREVE</sequence>
<dbReference type="Proteomes" id="UP000321570">
    <property type="component" value="Unassembled WGS sequence"/>
</dbReference>